<dbReference type="AlphaFoldDB" id="A0A543A6D3"/>
<evidence type="ECO:0000313" key="14">
    <source>
        <dbReference type="Proteomes" id="UP000320209"/>
    </source>
</evidence>
<organism evidence="13 14">
    <name type="scientific">Nocardioides albertanoniae</name>
    <dbReference type="NCBI Taxonomy" id="1175486"/>
    <lineage>
        <taxon>Bacteria</taxon>
        <taxon>Bacillati</taxon>
        <taxon>Actinomycetota</taxon>
        <taxon>Actinomycetes</taxon>
        <taxon>Propionibacteriales</taxon>
        <taxon>Nocardioidaceae</taxon>
        <taxon>Nocardioides</taxon>
    </lineage>
</organism>
<dbReference type="GO" id="GO:0006784">
    <property type="term" value="P:heme A biosynthetic process"/>
    <property type="evidence" value="ECO:0007669"/>
    <property type="project" value="InterPro"/>
</dbReference>
<keyword evidence="3 12" id="KW-0812">Transmembrane</keyword>
<feature type="transmembrane region" description="Helical" evidence="12">
    <location>
        <begin position="90"/>
        <end position="107"/>
    </location>
</feature>
<comment type="pathway">
    <text evidence="11">Porphyrin-containing compound metabolism.</text>
</comment>
<dbReference type="Pfam" id="PF02628">
    <property type="entry name" value="COX15-CtaA"/>
    <property type="match status" value="1"/>
</dbReference>
<keyword evidence="10" id="KW-1015">Disulfide bond</keyword>
<dbReference type="GO" id="GO:0016020">
    <property type="term" value="C:membrane"/>
    <property type="evidence" value="ECO:0007669"/>
    <property type="project" value="UniProtKB-SubCell"/>
</dbReference>
<accession>A0A543A6D3</accession>
<evidence type="ECO:0000256" key="8">
    <source>
        <dbReference type="ARBA" id="ARBA00023133"/>
    </source>
</evidence>
<dbReference type="EMBL" id="VFOV01000001">
    <property type="protein sequence ID" value="TQL68152.1"/>
    <property type="molecule type" value="Genomic_DNA"/>
</dbReference>
<feature type="transmembrane region" description="Helical" evidence="12">
    <location>
        <begin position="142"/>
        <end position="162"/>
    </location>
</feature>
<feature type="transmembrane region" description="Helical" evidence="12">
    <location>
        <begin position="223"/>
        <end position="242"/>
    </location>
</feature>
<protein>
    <submittedName>
        <fullName evidence="13">Cytochrome c oxidase assembly protein subunit 15</fullName>
    </submittedName>
</protein>
<gene>
    <name evidence="13" type="ORF">FB381_2041</name>
</gene>
<dbReference type="InterPro" id="IPR050450">
    <property type="entry name" value="COX15/CtaA_HemeA_synthase"/>
</dbReference>
<evidence type="ECO:0000256" key="10">
    <source>
        <dbReference type="ARBA" id="ARBA00023157"/>
    </source>
</evidence>
<evidence type="ECO:0000256" key="6">
    <source>
        <dbReference type="ARBA" id="ARBA00023002"/>
    </source>
</evidence>
<dbReference type="PANTHER" id="PTHR35457:SF1">
    <property type="entry name" value="HEME A SYNTHASE"/>
    <property type="match status" value="1"/>
</dbReference>
<evidence type="ECO:0000256" key="9">
    <source>
        <dbReference type="ARBA" id="ARBA00023136"/>
    </source>
</evidence>
<evidence type="ECO:0000256" key="5">
    <source>
        <dbReference type="ARBA" id="ARBA00022989"/>
    </source>
</evidence>
<keyword evidence="14" id="KW-1185">Reference proteome</keyword>
<dbReference type="OrthoDB" id="5241540at2"/>
<dbReference type="GO" id="GO:0016491">
    <property type="term" value="F:oxidoreductase activity"/>
    <property type="evidence" value="ECO:0007669"/>
    <property type="project" value="UniProtKB-KW"/>
</dbReference>
<proteinExistence type="predicted"/>
<dbReference type="PANTHER" id="PTHR35457">
    <property type="entry name" value="HEME A SYNTHASE"/>
    <property type="match status" value="1"/>
</dbReference>
<comment type="subcellular location">
    <subcellularLocation>
        <location evidence="1">Membrane</location>
        <topology evidence="1">Multi-pass membrane protein</topology>
    </subcellularLocation>
</comment>
<feature type="transmembrane region" description="Helical" evidence="12">
    <location>
        <begin position="116"/>
        <end position="136"/>
    </location>
</feature>
<keyword evidence="4" id="KW-0479">Metal-binding</keyword>
<feature type="transmembrane region" description="Helical" evidence="12">
    <location>
        <begin position="31"/>
        <end position="52"/>
    </location>
</feature>
<comment type="caution">
    <text evidence="13">The sequence shown here is derived from an EMBL/GenBank/DDBJ whole genome shotgun (WGS) entry which is preliminary data.</text>
</comment>
<dbReference type="Proteomes" id="UP000320209">
    <property type="component" value="Unassembled WGS sequence"/>
</dbReference>
<feature type="transmembrane region" description="Helical" evidence="12">
    <location>
        <begin position="251"/>
        <end position="270"/>
    </location>
</feature>
<evidence type="ECO:0000256" key="11">
    <source>
        <dbReference type="ARBA" id="ARBA00023444"/>
    </source>
</evidence>
<sequence>MGMTSTEPATDPTPEPASAATRVIAWLRAHLFGLAVANLVANIGIVVTGGVVRLTGSGLGCPTWPKCTEESYVAHEALGINGVIEFGNRLLTYVLAAIAITVVVAAWNRRGVIRRLAIIVALGIPFQGVIGGITVLTDLNPYVVALHLLLSMGMVGLCVWILDEIRSPVREAAPRSARTAAVVTFVVGWFALWLGTVVTGSGPHSGDLESRRTGLDPALMSHIHAYAVYALVAATLVTLWLGRRNAYVRSVAITLLVVELAQGLIGWVQYLTDLPVLLVGFHMVGAALISAGVARLVCSVRARA</sequence>
<evidence type="ECO:0000256" key="1">
    <source>
        <dbReference type="ARBA" id="ARBA00004141"/>
    </source>
</evidence>
<feature type="transmembrane region" description="Helical" evidence="12">
    <location>
        <begin position="276"/>
        <end position="298"/>
    </location>
</feature>
<evidence type="ECO:0000256" key="7">
    <source>
        <dbReference type="ARBA" id="ARBA00023004"/>
    </source>
</evidence>
<evidence type="ECO:0000313" key="13">
    <source>
        <dbReference type="EMBL" id="TQL68152.1"/>
    </source>
</evidence>
<reference evidence="13 14" key="1">
    <citation type="submission" date="2019-06" db="EMBL/GenBank/DDBJ databases">
        <title>Sequencing the genomes of 1000 actinobacteria strains.</title>
        <authorList>
            <person name="Klenk H.-P."/>
        </authorList>
    </citation>
    <scope>NUCLEOTIDE SEQUENCE [LARGE SCALE GENOMIC DNA]</scope>
    <source>
        <strain evidence="13 14">DSM 25218</strain>
    </source>
</reference>
<name>A0A543A6D3_9ACTN</name>
<keyword evidence="5 12" id="KW-1133">Transmembrane helix</keyword>
<evidence type="ECO:0000256" key="12">
    <source>
        <dbReference type="SAM" id="Phobius"/>
    </source>
</evidence>
<keyword evidence="2" id="KW-1003">Cell membrane</keyword>
<evidence type="ECO:0000256" key="4">
    <source>
        <dbReference type="ARBA" id="ARBA00022723"/>
    </source>
</evidence>
<keyword evidence="6" id="KW-0560">Oxidoreductase</keyword>
<evidence type="ECO:0000256" key="2">
    <source>
        <dbReference type="ARBA" id="ARBA00022475"/>
    </source>
</evidence>
<keyword evidence="9 12" id="KW-0472">Membrane</keyword>
<keyword evidence="8" id="KW-0350">Heme biosynthesis</keyword>
<evidence type="ECO:0000256" key="3">
    <source>
        <dbReference type="ARBA" id="ARBA00022692"/>
    </source>
</evidence>
<dbReference type="GO" id="GO:0046872">
    <property type="term" value="F:metal ion binding"/>
    <property type="evidence" value="ECO:0007669"/>
    <property type="project" value="UniProtKB-KW"/>
</dbReference>
<dbReference type="InterPro" id="IPR003780">
    <property type="entry name" value="COX15/CtaA_fam"/>
</dbReference>
<keyword evidence="7" id="KW-0408">Iron</keyword>
<feature type="transmembrane region" description="Helical" evidence="12">
    <location>
        <begin position="182"/>
        <end position="203"/>
    </location>
</feature>